<feature type="compositionally biased region" description="Low complexity" evidence="1">
    <location>
        <begin position="373"/>
        <end position="389"/>
    </location>
</feature>
<dbReference type="EMBL" id="OX459125">
    <property type="protein sequence ID" value="CAI9114891.1"/>
    <property type="molecule type" value="Genomic_DNA"/>
</dbReference>
<dbReference type="Proteomes" id="UP001161247">
    <property type="component" value="Chromosome 8"/>
</dbReference>
<evidence type="ECO:0000313" key="2">
    <source>
        <dbReference type="EMBL" id="CAI9114891.1"/>
    </source>
</evidence>
<dbReference type="SUPFAM" id="SSF82704">
    <property type="entry name" value="AlbA-like"/>
    <property type="match status" value="1"/>
</dbReference>
<reference evidence="2" key="1">
    <citation type="submission" date="2023-03" db="EMBL/GenBank/DDBJ databases">
        <authorList>
            <person name="Julca I."/>
        </authorList>
    </citation>
    <scope>NUCLEOTIDE SEQUENCE</scope>
</reference>
<dbReference type="AlphaFoldDB" id="A0AAV1E3T8"/>
<sequence length="404" mass="45452">MEGEEEKVDMMMQRNFDATEHWFRMGRMQQPKHDKLRSSSSSLSSNEYFEGVNQFDRSQVESLDTDEPPHCWDLPVVTLTSIALTLPKVDLEQKQQLIQSVTEALIYIRIIEDRLDTKRELINIRNAAAVIWIGVDLYFKWLDVDLLHAFQYHKITPSKEILDQLSDSAKHRFKHKTLQIKALGSAIPKAVATGELIKARLSEVNQTVTTLMTNGVSTIIITLAIISPQSSQNQNSCVQQKSPAYVAAAMTSKEQMIWRKVNVPVPKSSCFVADNTCTKLSRKMAQQRTTEMEACLMTAKEMPRELHEGEPFVRASTTTYDVGCSMEPQTPQLMGTIEGQQPRPPVCSKLWLQTQVLNRRTKLIFKKRGLARTGTKSKSGSQGSVVGSQELKTPPTNGLKKSGI</sequence>
<keyword evidence="3" id="KW-1185">Reference proteome</keyword>
<name>A0AAV1E3T8_OLDCO</name>
<feature type="region of interest" description="Disordered" evidence="1">
    <location>
        <begin position="368"/>
        <end position="404"/>
    </location>
</feature>
<dbReference type="InterPro" id="IPR036882">
    <property type="entry name" value="Alba-like_dom_sf"/>
</dbReference>
<proteinExistence type="predicted"/>
<evidence type="ECO:0000313" key="3">
    <source>
        <dbReference type="Proteomes" id="UP001161247"/>
    </source>
</evidence>
<organism evidence="2 3">
    <name type="scientific">Oldenlandia corymbosa var. corymbosa</name>
    <dbReference type="NCBI Taxonomy" id="529605"/>
    <lineage>
        <taxon>Eukaryota</taxon>
        <taxon>Viridiplantae</taxon>
        <taxon>Streptophyta</taxon>
        <taxon>Embryophyta</taxon>
        <taxon>Tracheophyta</taxon>
        <taxon>Spermatophyta</taxon>
        <taxon>Magnoliopsida</taxon>
        <taxon>eudicotyledons</taxon>
        <taxon>Gunneridae</taxon>
        <taxon>Pentapetalae</taxon>
        <taxon>asterids</taxon>
        <taxon>lamiids</taxon>
        <taxon>Gentianales</taxon>
        <taxon>Rubiaceae</taxon>
        <taxon>Rubioideae</taxon>
        <taxon>Spermacoceae</taxon>
        <taxon>Hedyotis-Oldenlandia complex</taxon>
        <taxon>Oldenlandia</taxon>
    </lineage>
</organism>
<dbReference type="PANTHER" id="PTHR35307:SF3">
    <property type="entry name" value="DUF4220 DOMAIN-CONTAINING PROTEIN"/>
    <property type="match status" value="1"/>
</dbReference>
<dbReference type="PANTHER" id="PTHR35307">
    <property type="entry name" value="PROTEIN, PUTATIVE-RELATED"/>
    <property type="match status" value="1"/>
</dbReference>
<protein>
    <submittedName>
        <fullName evidence="2">OLC1v1015708C1</fullName>
    </submittedName>
</protein>
<gene>
    <name evidence="2" type="ORF">OLC1_LOCUS21516</name>
</gene>
<dbReference type="GO" id="GO:0003676">
    <property type="term" value="F:nucleic acid binding"/>
    <property type="evidence" value="ECO:0007669"/>
    <property type="project" value="InterPro"/>
</dbReference>
<evidence type="ECO:0000256" key="1">
    <source>
        <dbReference type="SAM" id="MobiDB-lite"/>
    </source>
</evidence>
<accession>A0AAV1E3T8</accession>